<evidence type="ECO:0000256" key="2">
    <source>
        <dbReference type="ARBA" id="ARBA00022679"/>
    </source>
</evidence>
<dbReference type="PROSITE" id="PS00108">
    <property type="entry name" value="PROTEIN_KINASE_ST"/>
    <property type="match status" value="1"/>
</dbReference>
<keyword evidence="8" id="KW-1185">Reference proteome</keyword>
<reference evidence="7" key="2">
    <citation type="submission" date="2025-08" db="UniProtKB">
        <authorList>
            <consortium name="Ensembl"/>
        </authorList>
    </citation>
    <scope>IDENTIFICATION</scope>
</reference>
<dbReference type="GO" id="GO:0005737">
    <property type="term" value="C:cytoplasm"/>
    <property type="evidence" value="ECO:0007669"/>
    <property type="project" value="TreeGrafter"/>
</dbReference>
<reference evidence="7" key="3">
    <citation type="submission" date="2025-09" db="UniProtKB">
        <authorList>
            <consortium name="Ensembl"/>
        </authorList>
    </citation>
    <scope>IDENTIFICATION</scope>
</reference>
<dbReference type="GO" id="GO:0004713">
    <property type="term" value="F:protein tyrosine kinase activity"/>
    <property type="evidence" value="ECO:0007669"/>
    <property type="project" value="TreeGrafter"/>
</dbReference>
<evidence type="ECO:0000256" key="5">
    <source>
        <dbReference type="ARBA" id="ARBA00022840"/>
    </source>
</evidence>
<organism evidence="7 8">
    <name type="scientific">Myripristis murdjan</name>
    <name type="common">pinecone soldierfish</name>
    <dbReference type="NCBI Taxonomy" id="586833"/>
    <lineage>
        <taxon>Eukaryota</taxon>
        <taxon>Metazoa</taxon>
        <taxon>Chordata</taxon>
        <taxon>Craniata</taxon>
        <taxon>Vertebrata</taxon>
        <taxon>Euteleostomi</taxon>
        <taxon>Actinopterygii</taxon>
        <taxon>Neopterygii</taxon>
        <taxon>Teleostei</taxon>
        <taxon>Neoteleostei</taxon>
        <taxon>Acanthomorphata</taxon>
        <taxon>Holocentriformes</taxon>
        <taxon>Holocentridae</taxon>
        <taxon>Myripristis</taxon>
    </lineage>
</organism>
<evidence type="ECO:0000256" key="4">
    <source>
        <dbReference type="ARBA" id="ARBA00022777"/>
    </source>
</evidence>
<dbReference type="GO" id="GO:0005634">
    <property type="term" value="C:nucleus"/>
    <property type="evidence" value="ECO:0007669"/>
    <property type="project" value="TreeGrafter"/>
</dbReference>
<evidence type="ECO:0000259" key="6">
    <source>
        <dbReference type="PROSITE" id="PS50011"/>
    </source>
</evidence>
<accession>A0A668AR81</accession>
<dbReference type="InParanoid" id="A0A668AR81"/>
<proteinExistence type="predicted"/>
<dbReference type="SMART" id="SM00220">
    <property type="entry name" value="S_TKc"/>
    <property type="match status" value="1"/>
</dbReference>
<sequence length="220" mass="25153">MLDISLRDFLKQRGFRGLSLIDSVIKSMSVTVLTFQLATALAHLKSAGITHSDLKPDNIMMVDHVWQPLKVKIIDFGSAFETSGARSGSYIQTRWYRSPEVMLGLPYTEAIDVWSLGCVAAELFLGQPLYPGRNEYEMVSLQLNLFPSPSVLIGFLFHSLKYMKLYVLKYSKRKIHKGLIWAKLKLLQLDANQRITPRQLLQHPFISMSHLQELIPHRPK</sequence>
<dbReference type="PROSITE" id="PS50011">
    <property type="entry name" value="PROTEIN_KINASE_DOM"/>
    <property type="match status" value="1"/>
</dbReference>
<dbReference type="AlphaFoldDB" id="A0A668AR81"/>
<dbReference type="PANTHER" id="PTHR24058">
    <property type="entry name" value="DUAL SPECIFICITY PROTEIN KINASE"/>
    <property type="match status" value="1"/>
</dbReference>
<evidence type="ECO:0000256" key="1">
    <source>
        <dbReference type="ARBA" id="ARBA00022527"/>
    </source>
</evidence>
<protein>
    <recommendedName>
        <fullName evidence="6">Protein kinase domain-containing protein</fullName>
    </recommendedName>
</protein>
<keyword evidence="4" id="KW-0418">Kinase</keyword>
<dbReference type="Ensembl" id="ENSMMDT00005055064.1">
    <property type="protein sequence ID" value="ENSMMDP00005054018.1"/>
    <property type="gene ID" value="ENSMMDG00005024254.1"/>
</dbReference>
<dbReference type="GO" id="GO:0004674">
    <property type="term" value="F:protein serine/threonine kinase activity"/>
    <property type="evidence" value="ECO:0007669"/>
    <property type="project" value="UniProtKB-KW"/>
</dbReference>
<dbReference type="GO" id="GO:0005524">
    <property type="term" value="F:ATP binding"/>
    <property type="evidence" value="ECO:0007669"/>
    <property type="project" value="UniProtKB-KW"/>
</dbReference>
<dbReference type="Pfam" id="PF00069">
    <property type="entry name" value="Pkinase"/>
    <property type="match status" value="1"/>
</dbReference>
<dbReference type="SUPFAM" id="SSF56112">
    <property type="entry name" value="Protein kinase-like (PK-like)"/>
    <property type="match status" value="1"/>
</dbReference>
<dbReference type="InterPro" id="IPR000719">
    <property type="entry name" value="Prot_kinase_dom"/>
</dbReference>
<reference evidence="7" key="1">
    <citation type="submission" date="2019-06" db="EMBL/GenBank/DDBJ databases">
        <authorList>
            <consortium name="Wellcome Sanger Institute Data Sharing"/>
        </authorList>
    </citation>
    <scope>NUCLEOTIDE SEQUENCE [LARGE SCALE GENOMIC DNA]</scope>
</reference>
<keyword evidence="2" id="KW-0808">Transferase</keyword>
<keyword evidence="1" id="KW-0723">Serine/threonine-protein kinase</keyword>
<keyword evidence="3" id="KW-0547">Nucleotide-binding</keyword>
<feature type="domain" description="Protein kinase" evidence="6">
    <location>
        <begin position="1"/>
        <end position="206"/>
    </location>
</feature>
<evidence type="ECO:0000313" key="8">
    <source>
        <dbReference type="Proteomes" id="UP000472263"/>
    </source>
</evidence>
<dbReference type="Gene3D" id="1.10.510.10">
    <property type="entry name" value="Transferase(Phosphotransferase) domain 1"/>
    <property type="match status" value="1"/>
</dbReference>
<dbReference type="InterPro" id="IPR050494">
    <property type="entry name" value="Ser_Thr_dual-spec_kinase"/>
</dbReference>
<evidence type="ECO:0000313" key="7">
    <source>
        <dbReference type="Ensembl" id="ENSMMDP00005054018.1"/>
    </source>
</evidence>
<dbReference type="GeneTree" id="ENSGT00940000164472"/>
<dbReference type="InterPro" id="IPR008271">
    <property type="entry name" value="Ser/Thr_kinase_AS"/>
</dbReference>
<dbReference type="InterPro" id="IPR011009">
    <property type="entry name" value="Kinase-like_dom_sf"/>
</dbReference>
<dbReference type="PANTHER" id="PTHR24058:SF17">
    <property type="entry name" value="HOMEODOMAIN INTERACTING PROTEIN KINASE, ISOFORM D"/>
    <property type="match status" value="1"/>
</dbReference>
<name>A0A668AR81_9TELE</name>
<keyword evidence="5" id="KW-0067">ATP-binding</keyword>
<evidence type="ECO:0000256" key="3">
    <source>
        <dbReference type="ARBA" id="ARBA00022741"/>
    </source>
</evidence>
<dbReference type="Proteomes" id="UP000472263">
    <property type="component" value="Chromosome 17"/>
</dbReference>